<dbReference type="EMBL" id="CP054698">
    <property type="protein sequence ID" value="QMS91005.1"/>
    <property type="molecule type" value="Genomic_DNA"/>
</dbReference>
<dbReference type="InterPro" id="IPR029016">
    <property type="entry name" value="GAF-like_dom_sf"/>
</dbReference>
<accession>A0A7D7QQ47</accession>
<dbReference type="Gene3D" id="3.30.450.40">
    <property type="match status" value="1"/>
</dbReference>
<evidence type="ECO:0008006" key="4">
    <source>
        <dbReference type="Google" id="ProtNLM"/>
    </source>
</evidence>
<protein>
    <recommendedName>
        <fullName evidence="4">GAF domain-containing protein</fullName>
    </recommendedName>
</protein>
<reference evidence="3" key="1">
    <citation type="submission" date="2020-06" db="EMBL/GenBank/DDBJ databases">
        <title>Nostoc edaphicum CCNP1411 genome.</title>
        <authorList>
            <person name="Fidor A."/>
            <person name="Grabski M."/>
            <person name="Gawor J."/>
            <person name="Gromadka R."/>
            <person name="Wegrzyn G."/>
            <person name="Mazur-Marzec H."/>
        </authorList>
    </citation>
    <scope>NUCLEOTIDE SEQUENCE [LARGE SCALE GENOMIC DNA]</scope>
    <source>
        <strain evidence="3">CCNP1411</strain>
    </source>
</reference>
<dbReference type="KEGG" id="ned:HUN01_26735"/>
<keyword evidence="3" id="KW-1185">Reference proteome</keyword>
<keyword evidence="1" id="KW-0812">Transmembrane</keyword>
<evidence type="ECO:0000313" key="2">
    <source>
        <dbReference type="EMBL" id="QMS91005.1"/>
    </source>
</evidence>
<keyword evidence="1" id="KW-0472">Membrane</keyword>
<dbReference type="AlphaFoldDB" id="A0A7D7QQ47"/>
<feature type="transmembrane region" description="Helical" evidence="1">
    <location>
        <begin position="56"/>
        <end position="76"/>
    </location>
</feature>
<sequence length="280" mass="31301">MAFNLPKIPNWVKIVISFLASLSLAAFSGVIGGQADKVFSEKLLPLINEPLPVKPWVLALVLLITLLPLSLTAIHYHKAHQIAIKLNELDESLLLLLPKLDVNPNIHESLKRLLEQFIEKTLNIMPLLDGCGIAIYAPDPSDPDFLTTWCQSQSPNEYGNKVRFYIGKDPNPNRGCAGCTFIDKKRRVVHLSRINNMWHADDPQYVFSKDRTGRILDYATLITIPIIGGTDSLGVLCLYSRDVTTFDSKATQELLFVIANRLAGVMLVARNYQVQHSITN</sequence>
<evidence type="ECO:0000256" key="1">
    <source>
        <dbReference type="SAM" id="Phobius"/>
    </source>
</evidence>
<keyword evidence="1" id="KW-1133">Transmembrane helix</keyword>
<proteinExistence type="predicted"/>
<dbReference type="SUPFAM" id="SSF55781">
    <property type="entry name" value="GAF domain-like"/>
    <property type="match status" value="1"/>
</dbReference>
<dbReference type="RefSeq" id="WP_181928690.1">
    <property type="nucleotide sequence ID" value="NZ_CP054698.1"/>
</dbReference>
<organism evidence="2 3">
    <name type="scientific">Nostoc edaphicum CCNP1411</name>
    <dbReference type="NCBI Taxonomy" id="1472755"/>
    <lineage>
        <taxon>Bacteria</taxon>
        <taxon>Bacillati</taxon>
        <taxon>Cyanobacteriota</taxon>
        <taxon>Cyanophyceae</taxon>
        <taxon>Nostocales</taxon>
        <taxon>Nostocaceae</taxon>
        <taxon>Nostoc</taxon>
    </lineage>
</organism>
<gene>
    <name evidence="2" type="ORF">HUN01_26735</name>
</gene>
<name>A0A7D7QQ47_9NOSO</name>
<evidence type="ECO:0000313" key="3">
    <source>
        <dbReference type="Proteomes" id="UP000514713"/>
    </source>
</evidence>
<dbReference type="Proteomes" id="UP000514713">
    <property type="component" value="Chromosome"/>
</dbReference>